<dbReference type="RefSeq" id="WP_202065522.1">
    <property type="nucleotide sequence ID" value="NZ_JAEQMY010000127.1"/>
</dbReference>
<protein>
    <submittedName>
        <fullName evidence="1">Uncharacterized protein</fullName>
    </submittedName>
</protein>
<reference evidence="1" key="1">
    <citation type="submission" date="2021-01" db="EMBL/GenBank/DDBJ databases">
        <title>Microvirga sp.</title>
        <authorList>
            <person name="Kim M.K."/>
        </authorList>
    </citation>
    <scope>NUCLEOTIDE SEQUENCE</scope>
    <source>
        <strain evidence="1">5420S-16</strain>
    </source>
</reference>
<gene>
    <name evidence="1" type="ORF">JKG68_28980</name>
</gene>
<dbReference type="AlphaFoldDB" id="A0A936ZIQ4"/>
<keyword evidence="2" id="KW-1185">Reference proteome</keyword>
<dbReference type="Proteomes" id="UP000605848">
    <property type="component" value="Unassembled WGS sequence"/>
</dbReference>
<accession>A0A936ZIQ4</accession>
<dbReference type="EMBL" id="JAEQMY010000127">
    <property type="protein sequence ID" value="MBL0407937.1"/>
    <property type="molecule type" value="Genomic_DNA"/>
</dbReference>
<comment type="caution">
    <text evidence="1">The sequence shown here is derived from an EMBL/GenBank/DDBJ whole genome shotgun (WGS) entry which is preliminary data.</text>
</comment>
<evidence type="ECO:0000313" key="2">
    <source>
        <dbReference type="Proteomes" id="UP000605848"/>
    </source>
</evidence>
<name>A0A936ZIQ4_9HYPH</name>
<evidence type="ECO:0000313" key="1">
    <source>
        <dbReference type="EMBL" id="MBL0407937.1"/>
    </source>
</evidence>
<proteinExistence type="predicted"/>
<organism evidence="1 2">
    <name type="scientific">Microvirga aerilata</name>
    <dbReference type="NCBI Taxonomy" id="670292"/>
    <lineage>
        <taxon>Bacteria</taxon>
        <taxon>Pseudomonadati</taxon>
        <taxon>Pseudomonadota</taxon>
        <taxon>Alphaproteobacteria</taxon>
        <taxon>Hyphomicrobiales</taxon>
        <taxon>Methylobacteriaceae</taxon>
        <taxon>Microvirga</taxon>
    </lineage>
</organism>
<sequence>MDKETQQRRLLNLVKTITTRALALPTIDREAFIEIEIRNFRQSSADTYQANPAAKAAALELADKMREWIFAMIKMLEVSGEKPGKA</sequence>